<accession>M1DCU4</accession>
<reference evidence="1" key="2">
    <citation type="submission" date="2015-06" db="UniProtKB">
        <authorList>
            <consortium name="EnsemblPlants"/>
        </authorList>
    </citation>
    <scope>IDENTIFICATION</scope>
    <source>
        <strain evidence="1">DM1-3 516 R44</strain>
    </source>
</reference>
<evidence type="ECO:0000313" key="1">
    <source>
        <dbReference type="EnsemblPlants" id="PGSC0003DMT400086944"/>
    </source>
</evidence>
<keyword evidence="2" id="KW-1185">Reference proteome</keyword>
<dbReference type="InParanoid" id="M1DCU4"/>
<evidence type="ECO:0000313" key="2">
    <source>
        <dbReference type="Proteomes" id="UP000011115"/>
    </source>
</evidence>
<name>M1DCU4_SOLTU</name>
<dbReference type="Proteomes" id="UP000011115">
    <property type="component" value="Unassembled WGS sequence"/>
</dbReference>
<organism evidence="1 2">
    <name type="scientific">Solanum tuberosum</name>
    <name type="common">Potato</name>
    <dbReference type="NCBI Taxonomy" id="4113"/>
    <lineage>
        <taxon>Eukaryota</taxon>
        <taxon>Viridiplantae</taxon>
        <taxon>Streptophyta</taxon>
        <taxon>Embryophyta</taxon>
        <taxon>Tracheophyta</taxon>
        <taxon>Spermatophyta</taxon>
        <taxon>Magnoliopsida</taxon>
        <taxon>eudicotyledons</taxon>
        <taxon>Gunneridae</taxon>
        <taxon>Pentapetalae</taxon>
        <taxon>asterids</taxon>
        <taxon>lamiids</taxon>
        <taxon>Solanales</taxon>
        <taxon>Solanaceae</taxon>
        <taxon>Solanoideae</taxon>
        <taxon>Solaneae</taxon>
        <taxon>Solanum</taxon>
    </lineage>
</organism>
<sequence length="134" mass="15875">MSIVLEEQGLATDIAEYGSGTDLRMIRMLRTCTYIPRRCSVEYVSVLEREYGSGTDLRMIRMLRTCTYIPRRCSVEYVSVLERLGTDLRIIRLPRTYTYIPRRCRIEYVTVLERLRVFFDLGFFRMINVTPKIP</sequence>
<dbReference type="Gramene" id="PGSC0003DMT400086944">
    <property type="protein sequence ID" value="PGSC0003DMT400086944"/>
    <property type="gene ID" value="PGSC0003DMG400036515"/>
</dbReference>
<proteinExistence type="predicted"/>
<dbReference type="AlphaFoldDB" id="M1DCU4"/>
<dbReference type="HOGENOM" id="CLU_1899886_0_0_1"/>
<protein>
    <submittedName>
        <fullName evidence="1">Uncharacterized protein</fullName>
    </submittedName>
</protein>
<reference evidence="2" key="1">
    <citation type="journal article" date="2011" name="Nature">
        <title>Genome sequence and analysis of the tuber crop potato.</title>
        <authorList>
            <consortium name="The Potato Genome Sequencing Consortium"/>
        </authorList>
    </citation>
    <scope>NUCLEOTIDE SEQUENCE [LARGE SCALE GENOMIC DNA]</scope>
    <source>
        <strain evidence="2">cv. DM1-3 516 R44</strain>
    </source>
</reference>
<dbReference type="PaxDb" id="4113-PGSC0003DMT400086944"/>
<dbReference type="EnsemblPlants" id="PGSC0003DMT400086944">
    <property type="protein sequence ID" value="PGSC0003DMT400086944"/>
    <property type="gene ID" value="PGSC0003DMG400036515"/>
</dbReference>